<evidence type="ECO:0000313" key="1">
    <source>
        <dbReference type="EMBL" id="KAB7754567.1"/>
    </source>
</evidence>
<dbReference type="Proteomes" id="UP000325690">
    <property type="component" value="Unassembled WGS sequence"/>
</dbReference>
<dbReference type="AlphaFoldDB" id="A0A5N5V0A1"/>
<accession>A0A5N5V0A1</accession>
<comment type="caution">
    <text evidence="1">The sequence shown here is derived from an EMBL/GenBank/DDBJ whole genome shotgun (WGS) entry which is preliminary data.</text>
</comment>
<keyword evidence="2" id="KW-1185">Reference proteome</keyword>
<evidence type="ECO:0008006" key="3">
    <source>
        <dbReference type="Google" id="ProtNLM"/>
    </source>
</evidence>
<dbReference type="EMBL" id="ANBP01000023">
    <property type="protein sequence ID" value="KAB7754567.1"/>
    <property type="molecule type" value="Genomic_DNA"/>
</dbReference>
<name>A0A5N5V0A1_MYCPH</name>
<gene>
    <name evidence="1" type="ORF">MPHL21000_15570</name>
</gene>
<proteinExistence type="predicted"/>
<dbReference type="GeneID" id="74300471"/>
<dbReference type="RefSeq" id="WP_003890982.1">
    <property type="nucleotide sequence ID" value="NZ_ANBP01000023.1"/>
</dbReference>
<reference evidence="1 2" key="1">
    <citation type="submission" date="2012-10" db="EMBL/GenBank/DDBJ databases">
        <title>The draft sequence of the Mycobacterium pheli genome.</title>
        <authorList>
            <person name="Pettersson B.M.F."/>
            <person name="Das S."/>
            <person name="Dasgupta S."/>
            <person name="Bhattacharya A."/>
            <person name="Kirsebom L.A."/>
        </authorList>
    </citation>
    <scope>NUCLEOTIDE SEQUENCE [LARGE SCALE GENOMIC DNA]</scope>
    <source>
        <strain evidence="1 2">CCUG 21000</strain>
    </source>
</reference>
<protein>
    <recommendedName>
        <fullName evidence="3">Peptidase C39-like domain-containing protein</fullName>
    </recommendedName>
</protein>
<organism evidence="1 2">
    <name type="scientific">Mycolicibacterium phlei DSM 43239 = CCUG 21000</name>
    <dbReference type="NCBI Taxonomy" id="1226750"/>
    <lineage>
        <taxon>Bacteria</taxon>
        <taxon>Bacillati</taxon>
        <taxon>Actinomycetota</taxon>
        <taxon>Actinomycetes</taxon>
        <taxon>Mycobacteriales</taxon>
        <taxon>Mycobacteriaceae</taxon>
        <taxon>Mycolicibacterium</taxon>
    </lineage>
</organism>
<sequence>MKLAGLRLRQRDGVTCGPTVAVVAGAILDPRRRTALTDPVWFSDEQVRVHADINRVWPRRWGTTPWGMVRALNIHGVRYRWRVARGRRDALADVWGAVAAGRPVAVLVGRTIPRHWVLIVGCRGVTFDFYEPTSGQVRTIRIDAVRRGEMSGVGFPWPFAYALPKECD</sequence>
<evidence type="ECO:0000313" key="2">
    <source>
        <dbReference type="Proteomes" id="UP000325690"/>
    </source>
</evidence>